<reference evidence="2 3" key="1">
    <citation type="submission" date="2017-12" db="EMBL/GenBank/DDBJ databases">
        <title>Comparative genomics of Botrytis spp.</title>
        <authorList>
            <person name="Valero-Jimenez C.A."/>
            <person name="Tapia P."/>
            <person name="Veloso J."/>
            <person name="Silva-Moreno E."/>
            <person name="Staats M."/>
            <person name="Valdes J.H."/>
            <person name="Van Kan J.A.L."/>
        </authorList>
    </citation>
    <scope>NUCLEOTIDE SEQUENCE [LARGE SCALE GENOMIC DNA]</scope>
    <source>
        <strain evidence="2 3">Bh0001</strain>
    </source>
</reference>
<comment type="caution">
    <text evidence="2">The sequence shown here is derived from an EMBL/GenBank/DDBJ whole genome shotgun (WGS) entry which is preliminary data.</text>
</comment>
<accession>A0A4Z1GMV4</accession>
<feature type="compositionally biased region" description="Basic and acidic residues" evidence="1">
    <location>
        <begin position="107"/>
        <end position="119"/>
    </location>
</feature>
<gene>
    <name evidence="2" type="ORF">BHYA_0116g00300</name>
</gene>
<protein>
    <submittedName>
        <fullName evidence="2">Uncharacterized protein</fullName>
    </submittedName>
</protein>
<dbReference type="Proteomes" id="UP000297814">
    <property type="component" value="Unassembled WGS sequence"/>
</dbReference>
<sequence length="158" mass="17258">MIHVDLGTKGACSQQYSVEICIFAALFLKFGRADDTVLVPATIDTSLYRDPSGLAVLKSLEGKTPPLDSNRQVSPIDSHSSPDMSSGQSPHVYTSSTSMGKFNKSSHPRDPRSAPDRTPTRSAEAPPIVPMDNERKMDTQQYRLQLVIFVSITGDPHN</sequence>
<name>A0A4Z1GMV4_9HELO</name>
<dbReference type="EMBL" id="PQXK01000116">
    <property type="protein sequence ID" value="TGO36740.1"/>
    <property type="molecule type" value="Genomic_DNA"/>
</dbReference>
<feature type="region of interest" description="Disordered" evidence="1">
    <location>
        <begin position="59"/>
        <end position="135"/>
    </location>
</feature>
<evidence type="ECO:0000313" key="2">
    <source>
        <dbReference type="EMBL" id="TGO36740.1"/>
    </source>
</evidence>
<evidence type="ECO:0000313" key="3">
    <source>
        <dbReference type="Proteomes" id="UP000297814"/>
    </source>
</evidence>
<dbReference type="AlphaFoldDB" id="A0A4Z1GMV4"/>
<evidence type="ECO:0000256" key="1">
    <source>
        <dbReference type="SAM" id="MobiDB-lite"/>
    </source>
</evidence>
<feature type="compositionally biased region" description="Polar residues" evidence="1">
    <location>
        <begin position="67"/>
        <end position="105"/>
    </location>
</feature>
<keyword evidence="3" id="KW-1185">Reference proteome</keyword>
<organism evidence="2 3">
    <name type="scientific">Botrytis hyacinthi</name>
    <dbReference type="NCBI Taxonomy" id="278943"/>
    <lineage>
        <taxon>Eukaryota</taxon>
        <taxon>Fungi</taxon>
        <taxon>Dikarya</taxon>
        <taxon>Ascomycota</taxon>
        <taxon>Pezizomycotina</taxon>
        <taxon>Leotiomycetes</taxon>
        <taxon>Helotiales</taxon>
        <taxon>Sclerotiniaceae</taxon>
        <taxon>Botrytis</taxon>
    </lineage>
</organism>
<proteinExistence type="predicted"/>